<evidence type="ECO:0008006" key="3">
    <source>
        <dbReference type="Google" id="ProtNLM"/>
    </source>
</evidence>
<evidence type="ECO:0000313" key="2">
    <source>
        <dbReference type="EMBL" id="PWZ34379.1"/>
    </source>
</evidence>
<feature type="transmembrane region" description="Helical" evidence="1">
    <location>
        <begin position="333"/>
        <end position="358"/>
    </location>
</feature>
<dbReference type="AlphaFoldDB" id="A0A3L6FML3"/>
<reference evidence="2" key="1">
    <citation type="journal article" date="2018" name="Nat. Genet.">
        <title>Extensive intraspecific gene order and gene structural variations between Mo17 and other maize genomes.</title>
        <authorList>
            <person name="Sun S."/>
            <person name="Zhou Y."/>
            <person name="Chen J."/>
            <person name="Shi J."/>
            <person name="Zhao H."/>
            <person name="Zhao H."/>
            <person name="Song W."/>
            <person name="Zhang M."/>
            <person name="Cui Y."/>
            <person name="Dong X."/>
            <person name="Liu H."/>
            <person name="Ma X."/>
            <person name="Jiao Y."/>
            <person name="Wang B."/>
            <person name="Wei X."/>
            <person name="Stein J.C."/>
            <person name="Glaubitz J.C."/>
            <person name="Lu F."/>
            <person name="Yu G."/>
            <person name="Liang C."/>
            <person name="Fengler K."/>
            <person name="Li B."/>
            <person name="Rafalski A."/>
            <person name="Schnable P.S."/>
            <person name="Ware D.H."/>
            <person name="Buckler E.S."/>
            <person name="Lai J."/>
        </authorList>
    </citation>
    <scope>NUCLEOTIDE SEQUENCE [LARGE SCALE GENOMIC DNA]</scope>
    <source>
        <tissue evidence="2">Seedling</tissue>
    </source>
</reference>
<proteinExistence type="predicted"/>
<comment type="caution">
    <text evidence="2">The sequence shown here is derived from an EMBL/GenBank/DDBJ whole genome shotgun (WGS) entry which is preliminary data.</text>
</comment>
<evidence type="ECO:0000256" key="1">
    <source>
        <dbReference type="SAM" id="Phobius"/>
    </source>
</evidence>
<dbReference type="Proteomes" id="UP000251960">
    <property type="component" value="Chromosome 3"/>
</dbReference>
<keyword evidence="1" id="KW-0472">Membrane</keyword>
<dbReference type="EMBL" id="NCVQ01000004">
    <property type="protein sequence ID" value="PWZ34379.1"/>
    <property type="molecule type" value="Genomic_DNA"/>
</dbReference>
<keyword evidence="1" id="KW-0812">Transmembrane</keyword>
<protein>
    <recommendedName>
        <fullName evidence="3">Phytase</fullName>
    </recommendedName>
</protein>
<accession>A0A3L6FML3</accession>
<name>A0A3L6FML3_MAIZE</name>
<dbReference type="ExpressionAtlas" id="A0A3L6FML3">
    <property type="expression patterns" value="baseline and differential"/>
</dbReference>
<keyword evidence="1" id="KW-1133">Transmembrane helix</keyword>
<gene>
    <name evidence="2" type="ORF">Zm00014a_030226</name>
</gene>
<organism evidence="2">
    <name type="scientific">Zea mays</name>
    <name type="common">Maize</name>
    <dbReference type="NCBI Taxonomy" id="4577"/>
    <lineage>
        <taxon>Eukaryota</taxon>
        <taxon>Viridiplantae</taxon>
        <taxon>Streptophyta</taxon>
        <taxon>Embryophyta</taxon>
        <taxon>Tracheophyta</taxon>
        <taxon>Spermatophyta</taxon>
        <taxon>Magnoliopsida</taxon>
        <taxon>Liliopsida</taxon>
        <taxon>Poales</taxon>
        <taxon>Poaceae</taxon>
        <taxon>PACMAD clade</taxon>
        <taxon>Panicoideae</taxon>
        <taxon>Andropogonodae</taxon>
        <taxon>Andropogoneae</taxon>
        <taxon>Tripsacinae</taxon>
        <taxon>Zea</taxon>
    </lineage>
</organism>
<sequence>MDSEGVVAAKVADETTKPAIQEDGAESKAGMTDLLMLTDKSQLQALAMLLRNNEELMMSQAIKSETERIEYLKTVSDCYTRTMKLLDDSMAARTTYERSGGMRSLVARDMDDYVVYGLNACLQNVRNCCVRLDAIDKLRAHYDALADAVADPAANVEGLAAEASEYKAAMWQYCYNQRSASARAHSRAYSQALKLEGIDFAELVRRHQLRLGYGSKGEEFEDLDDTQKLEVYNSIIVESGRAGLPVRMFSSGRSAGGPKIAATTWAQAVSVFIMAAGNLAWDVFTTEHEVEAILKGSLNLLAGLGGFAVEAVVGAAVTKAVANVGAGVFACSLAGFVVGAIAGLIFVGVSGLLINLIIGSPRKVPDMSKLMFHTAVMPDGMALAYAVSH</sequence>